<name>A0ABM5KUU1_DIAVI</name>
<protein>
    <recommendedName>
        <fullName evidence="6">Carboxylic ester hydrolase</fullName>
        <ecNumber evidence="6">3.1.1.-</ecNumber>
    </recommendedName>
</protein>
<evidence type="ECO:0000256" key="4">
    <source>
        <dbReference type="ARBA" id="ARBA00023157"/>
    </source>
</evidence>
<dbReference type="SUPFAM" id="SSF53474">
    <property type="entry name" value="alpha/beta-Hydrolases"/>
    <property type="match status" value="1"/>
</dbReference>
<evidence type="ECO:0000259" key="7">
    <source>
        <dbReference type="Pfam" id="PF00135"/>
    </source>
</evidence>
<comment type="similarity">
    <text evidence="1 6">Belongs to the type-B carboxylesterase/lipase family.</text>
</comment>
<dbReference type="Proteomes" id="UP001652700">
    <property type="component" value="Unplaced"/>
</dbReference>
<dbReference type="Pfam" id="PF00135">
    <property type="entry name" value="COesterase"/>
    <property type="match status" value="1"/>
</dbReference>
<dbReference type="PROSITE" id="PS00122">
    <property type="entry name" value="CARBOXYLESTERASE_B_1"/>
    <property type="match status" value="1"/>
</dbReference>
<dbReference type="PANTHER" id="PTHR43142">
    <property type="entry name" value="CARBOXYLIC ESTER HYDROLASE"/>
    <property type="match status" value="1"/>
</dbReference>
<evidence type="ECO:0000313" key="9">
    <source>
        <dbReference type="Proteomes" id="UP001652700"/>
    </source>
</evidence>
<keyword evidence="5" id="KW-0325">Glycoprotein</keyword>
<dbReference type="RefSeq" id="XP_050513957.1">
    <property type="nucleotide sequence ID" value="XM_050658000.1"/>
</dbReference>
<evidence type="ECO:0000256" key="6">
    <source>
        <dbReference type="RuleBase" id="RU361235"/>
    </source>
</evidence>
<feature type="signal peptide" evidence="6">
    <location>
        <begin position="1"/>
        <end position="21"/>
    </location>
</feature>
<dbReference type="EnsemblMetazoa" id="XM_050658000.1">
    <property type="protein sequence ID" value="XP_050513957.1"/>
    <property type="gene ID" value="LOC114336523"/>
</dbReference>
<organism evidence="8 9">
    <name type="scientific">Diabrotica virgifera virgifera</name>
    <name type="common">western corn rootworm</name>
    <dbReference type="NCBI Taxonomy" id="50390"/>
    <lineage>
        <taxon>Eukaryota</taxon>
        <taxon>Metazoa</taxon>
        <taxon>Ecdysozoa</taxon>
        <taxon>Arthropoda</taxon>
        <taxon>Hexapoda</taxon>
        <taxon>Insecta</taxon>
        <taxon>Pterygota</taxon>
        <taxon>Neoptera</taxon>
        <taxon>Endopterygota</taxon>
        <taxon>Coleoptera</taxon>
        <taxon>Polyphaga</taxon>
        <taxon>Cucujiformia</taxon>
        <taxon>Chrysomeloidea</taxon>
        <taxon>Chrysomelidae</taxon>
        <taxon>Galerucinae</taxon>
        <taxon>Diabroticina</taxon>
        <taxon>Diabroticites</taxon>
        <taxon>Diabrotica</taxon>
    </lineage>
</organism>
<dbReference type="Gene3D" id="3.40.50.1820">
    <property type="entry name" value="alpha/beta hydrolase"/>
    <property type="match status" value="1"/>
</dbReference>
<evidence type="ECO:0000256" key="1">
    <source>
        <dbReference type="ARBA" id="ARBA00005964"/>
    </source>
</evidence>
<evidence type="ECO:0000313" key="8">
    <source>
        <dbReference type="EnsemblMetazoa" id="XP_050513957.1"/>
    </source>
</evidence>
<keyword evidence="3 6" id="KW-0378">Hydrolase</keyword>
<evidence type="ECO:0000256" key="3">
    <source>
        <dbReference type="ARBA" id="ARBA00022801"/>
    </source>
</evidence>
<dbReference type="EC" id="3.1.1.-" evidence="6"/>
<dbReference type="InterPro" id="IPR002018">
    <property type="entry name" value="CarbesteraseB"/>
</dbReference>
<evidence type="ECO:0000256" key="2">
    <source>
        <dbReference type="ARBA" id="ARBA00022487"/>
    </source>
</evidence>
<feature type="chain" id="PRO_5045002552" description="Carboxylic ester hydrolase" evidence="6">
    <location>
        <begin position="22"/>
        <end position="550"/>
    </location>
</feature>
<dbReference type="InterPro" id="IPR019826">
    <property type="entry name" value="Carboxylesterase_B_AS"/>
</dbReference>
<feature type="domain" description="Carboxylesterase type B" evidence="7">
    <location>
        <begin position="33"/>
        <end position="531"/>
    </location>
</feature>
<keyword evidence="9" id="KW-1185">Reference proteome</keyword>
<dbReference type="GeneID" id="114336523"/>
<reference evidence="8" key="1">
    <citation type="submission" date="2025-05" db="UniProtKB">
        <authorList>
            <consortium name="EnsemblMetazoa"/>
        </authorList>
    </citation>
    <scope>IDENTIFICATION</scope>
</reference>
<accession>A0ABM5KUU1</accession>
<proteinExistence type="inferred from homology"/>
<keyword evidence="2" id="KW-0719">Serine esterase</keyword>
<sequence>MHLRLAVFCSLLYFTNKGVIASLLSATQSEDDDLIVELENLGKIRGHILQTTEGKNFYAFQDIPYGESTAGNNRFRPPKPRAPWEGILNATENKVVCPQSHNPDAGEDCLVLNVYTPVKPSSGALLPVYFFIPGGAFVSLSGQISYLDPEYLVDFDIIVVTFNYRLGSFGFLTTLDENIPGNLGLKDQLLALKWTHDHIHQFGGDSDKITVGGQSAGSMSAGFHLLSRATKGLYRGIIQESGSSISSVFYPTNDRELAFEFGKALNSSFTSTDSRDLLELLQQASYSDLLALNSKFTSGATAGFMNGLTFKPVIEDDNDDAFITEPMHAALLDGRFNLVPVLIGFNSEESLSFLGQIGEQSIEERAKLLDENPANVLQSLNVSVEDRENVGKKLKALYTSSSFTDDRNALITFTSDEVFVRSALRQAESASRYVPVYLYELTWLPENSTAQGVPHAADMPYLWGGDSHGQKINENLRKPILKWWTNFIKYQNPTPEKDEDLQNVIWSEVKPDAVKYLDIDSQFTVKENPKNYYSIKNLLDLYIRPPYITY</sequence>
<keyword evidence="4" id="KW-1015">Disulfide bond</keyword>
<dbReference type="PANTHER" id="PTHR43142:SF1">
    <property type="entry name" value="CARBOXYLIC ESTER HYDROLASE"/>
    <property type="match status" value="1"/>
</dbReference>
<keyword evidence="6" id="KW-0732">Signal</keyword>
<evidence type="ECO:0000256" key="5">
    <source>
        <dbReference type="ARBA" id="ARBA00023180"/>
    </source>
</evidence>
<dbReference type="InterPro" id="IPR029058">
    <property type="entry name" value="AB_hydrolase_fold"/>
</dbReference>